<feature type="chain" id="PRO_5008286950" description="peptidylprolyl isomerase" evidence="6">
    <location>
        <begin position="32"/>
        <end position="335"/>
    </location>
</feature>
<protein>
    <recommendedName>
        <fullName evidence="2 4">peptidylprolyl isomerase</fullName>
        <ecNumber evidence="2 4">5.2.1.8</ecNumber>
    </recommendedName>
</protein>
<feature type="region of interest" description="Disordered" evidence="5">
    <location>
        <begin position="265"/>
        <end position="289"/>
    </location>
</feature>
<dbReference type="PATRIC" id="fig|29536.5.peg.526"/>
<evidence type="ECO:0000256" key="1">
    <source>
        <dbReference type="ARBA" id="ARBA00000971"/>
    </source>
</evidence>
<gene>
    <name evidence="8" type="ORF">FLB_05010</name>
</gene>
<feature type="signal peptide" evidence="6">
    <location>
        <begin position="1"/>
        <end position="31"/>
    </location>
</feature>
<dbReference type="AlphaFoldDB" id="A0A199XTJ7"/>
<evidence type="ECO:0000256" key="6">
    <source>
        <dbReference type="SAM" id="SignalP"/>
    </source>
</evidence>
<dbReference type="SUPFAM" id="SSF103647">
    <property type="entry name" value="TSP type-3 repeat"/>
    <property type="match status" value="1"/>
</dbReference>
<evidence type="ECO:0000313" key="9">
    <source>
        <dbReference type="Proteomes" id="UP000093807"/>
    </source>
</evidence>
<sequence length="335" mass="37848">MRTQKLVLMNKIKFYFILSMLSLALFSCSKSSDEAEVTPPREYSVQYATDIKDIEEYLKTYYIEEVTADFDIKISKIPTGGTQKSVWEQTTYPLKFREVDLHGVKYKLYYLALNQGVGESPCNVDAVFAAYKGDYLQQVTKDGVTTLTATEFERLSNPQQFFQLTGVIKGWSEIFPLFKKGTYVSNSDGTISYKDFGAGVVFIPSGLAYYNSGQGTIPSYSPLVFNFKLYEIQRNDQDGDGIPSYLEDLDGDGYMYSFTNTTLYPTKPTTNPDDTDGDDVPDFIDVDDDGDNYTTKLERSYKDANGVTQYYDFANIPLCTGGNGKKRHLDPKCYN</sequence>
<evidence type="ECO:0000256" key="2">
    <source>
        <dbReference type="ARBA" id="ARBA00013194"/>
    </source>
</evidence>
<keyword evidence="3 4" id="KW-0697">Rotamase</keyword>
<feature type="compositionally biased region" description="Acidic residues" evidence="5">
    <location>
        <begin position="273"/>
        <end position="289"/>
    </location>
</feature>
<evidence type="ECO:0000259" key="7">
    <source>
        <dbReference type="PROSITE" id="PS50059"/>
    </source>
</evidence>
<dbReference type="GO" id="GO:0003755">
    <property type="term" value="F:peptidyl-prolyl cis-trans isomerase activity"/>
    <property type="evidence" value="ECO:0007669"/>
    <property type="project" value="UniProtKB-KW"/>
</dbReference>
<name>A0A199XTJ7_9FLAO</name>
<comment type="caution">
    <text evidence="8">The sequence shown here is derived from an EMBL/GenBank/DDBJ whole genome shotgun (WGS) entry which is preliminary data.</text>
</comment>
<dbReference type="EMBL" id="JMTM01000017">
    <property type="protein sequence ID" value="OAZ04654.1"/>
    <property type="molecule type" value="Genomic_DNA"/>
</dbReference>
<evidence type="ECO:0000256" key="5">
    <source>
        <dbReference type="SAM" id="MobiDB-lite"/>
    </source>
</evidence>
<feature type="domain" description="PPIase FKBP-type" evidence="7">
    <location>
        <begin position="124"/>
        <end position="233"/>
    </location>
</feature>
<dbReference type="Gene3D" id="3.10.50.40">
    <property type="match status" value="1"/>
</dbReference>
<dbReference type="Proteomes" id="UP000093807">
    <property type="component" value="Unassembled WGS sequence"/>
</dbReference>
<keyword evidence="9" id="KW-1185">Reference proteome</keyword>
<evidence type="ECO:0000313" key="8">
    <source>
        <dbReference type="EMBL" id="OAZ04654.1"/>
    </source>
</evidence>
<dbReference type="SUPFAM" id="SSF54534">
    <property type="entry name" value="FKBP-like"/>
    <property type="match status" value="1"/>
</dbReference>
<proteinExistence type="predicted"/>
<dbReference type="GO" id="GO:0005509">
    <property type="term" value="F:calcium ion binding"/>
    <property type="evidence" value="ECO:0007669"/>
    <property type="project" value="InterPro"/>
</dbReference>
<dbReference type="InterPro" id="IPR028974">
    <property type="entry name" value="TSP_type-3_rpt"/>
</dbReference>
<dbReference type="PROSITE" id="PS50059">
    <property type="entry name" value="FKBP_PPIASE"/>
    <property type="match status" value="1"/>
</dbReference>
<reference evidence="8 9" key="1">
    <citation type="submission" date="2016-06" db="EMBL/GenBank/DDBJ databases">
        <title>Draft genome sequence of Flavobacterium succinicans strain DD5b.</title>
        <authorList>
            <person name="Poehlein A."/>
            <person name="Daniel R."/>
            <person name="Simeonova D.D."/>
        </authorList>
    </citation>
    <scope>NUCLEOTIDE SEQUENCE [LARGE SCALE GENOMIC DNA]</scope>
    <source>
        <strain evidence="8 9">DD5b</strain>
    </source>
</reference>
<dbReference type="PROSITE" id="PS51257">
    <property type="entry name" value="PROKAR_LIPOPROTEIN"/>
    <property type="match status" value="1"/>
</dbReference>
<dbReference type="InterPro" id="IPR001179">
    <property type="entry name" value="PPIase_FKBP_dom"/>
</dbReference>
<dbReference type="InterPro" id="IPR046357">
    <property type="entry name" value="PPIase_dom_sf"/>
</dbReference>
<keyword evidence="6" id="KW-0732">Signal</keyword>
<keyword evidence="4 8" id="KW-0413">Isomerase</keyword>
<organism evidence="8 9">
    <name type="scientific">Flavobacterium succinicans</name>
    <dbReference type="NCBI Taxonomy" id="29536"/>
    <lineage>
        <taxon>Bacteria</taxon>
        <taxon>Pseudomonadati</taxon>
        <taxon>Bacteroidota</taxon>
        <taxon>Flavobacteriia</taxon>
        <taxon>Flavobacteriales</taxon>
        <taxon>Flavobacteriaceae</taxon>
        <taxon>Flavobacterium</taxon>
    </lineage>
</organism>
<evidence type="ECO:0000256" key="3">
    <source>
        <dbReference type="ARBA" id="ARBA00023110"/>
    </source>
</evidence>
<evidence type="ECO:0000256" key="4">
    <source>
        <dbReference type="PROSITE-ProRule" id="PRU00277"/>
    </source>
</evidence>
<dbReference type="Gene3D" id="4.10.1080.10">
    <property type="entry name" value="TSP type-3 repeat"/>
    <property type="match status" value="1"/>
</dbReference>
<comment type="catalytic activity">
    <reaction evidence="1 4">
        <text>[protein]-peptidylproline (omega=180) = [protein]-peptidylproline (omega=0)</text>
        <dbReference type="Rhea" id="RHEA:16237"/>
        <dbReference type="Rhea" id="RHEA-COMP:10747"/>
        <dbReference type="Rhea" id="RHEA-COMP:10748"/>
        <dbReference type="ChEBI" id="CHEBI:83833"/>
        <dbReference type="ChEBI" id="CHEBI:83834"/>
        <dbReference type="EC" id="5.2.1.8"/>
    </reaction>
</comment>
<accession>A0A199XTJ7</accession>
<dbReference type="EC" id="5.2.1.8" evidence="2 4"/>